<dbReference type="SMART" id="SM00530">
    <property type="entry name" value="HTH_XRE"/>
    <property type="match status" value="1"/>
</dbReference>
<dbReference type="PANTHER" id="PTHR46558:SF11">
    <property type="entry name" value="HTH-TYPE TRANSCRIPTIONAL REGULATOR XRE"/>
    <property type="match status" value="1"/>
</dbReference>
<reference evidence="3 4" key="1">
    <citation type="journal article" date="2021" name="Sci. Rep.">
        <title>The distribution of antibiotic resistance genes in chicken gut microbiota commensals.</title>
        <authorList>
            <person name="Juricova H."/>
            <person name="Matiasovicova J."/>
            <person name="Kubasova T."/>
            <person name="Cejkova D."/>
            <person name="Rychlik I."/>
        </authorList>
    </citation>
    <scope>NUCLEOTIDE SEQUENCE [LARGE SCALE GENOMIC DNA]</scope>
    <source>
        <strain evidence="3 4">An770</strain>
    </source>
</reference>
<comment type="caution">
    <text evidence="3">The sequence shown here is derived from an EMBL/GenBank/DDBJ whole genome shotgun (WGS) entry which is preliminary data.</text>
</comment>
<name>A0ABS2EL29_9FIRM</name>
<dbReference type="PROSITE" id="PS50943">
    <property type="entry name" value="HTH_CROC1"/>
    <property type="match status" value="1"/>
</dbReference>
<protein>
    <submittedName>
        <fullName evidence="3">Helix-turn-helix transcriptional regulator</fullName>
    </submittedName>
</protein>
<dbReference type="CDD" id="cd00093">
    <property type="entry name" value="HTH_XRE"/>
    <property type="match status" value="1"/>
</dbReference>
<evidence type="ECO:0000256" key="1">
    <source>
        <dbReference type="ARBA" id="ARBA00023125"/>
    </source>
</evidence>
<accession>A0ABS2EL29</accession>
<dbReference type="Pfam" id="PF01381">
    <property type="entry name" value="HTH_3"/>
    <property type="match status" value="1"/>
</dbReference>
<dbReference type="Gene3D" id="1.10.260.40">
    <property type="entry name" value="lambda repressor-like DNA-binding domains"/>
    <property type="match status" value="1"/>
</dbReference>
<dbReference type="Proteomes" id="UP000775686">
    <property type="component" value="Unassembled WGS sequence"/>
</dbReference>
<keyword evidence="4" id="KW-1185">Reference proteome</keyword>
<sequence>MNELNIAKTLVLKRKEKGITQEELAAYIGVSKASVSKWETGQSYPDITFLPQLASYFNITVDELINYQPQMMKEDIQKLYLRLSNDFAQKPFDQVMDEIREIRKKYFSCFPLLFHLGALLLNHYMLAKGSRQQEILREAIDLFSRIKTESDDLTLCRKSNVMEATCYIILEEPDKTIELLADAKTPVLNENHILSMGYSMSGKPDKAKEILQIEIYQNFLNIMQSLTTLLQLEIADVQASKNIIDRINCLSETFHAPELHPATMLSAYLNVAAVFVLQNDTDNALAALQQYCDLAVGISYPISLHGDRFFDRIDEWLAELDLGVHAPRDDKTVRQGIIDGVAKNPVFSVLADHVKYRHIVEKLTSVLGG</sequence>
<feature type="domain" description="HTH cro/C1-type" evidence="2">
    <location>
        <begin position="10"/>
        <end position="64"/>
    </location>
</feature>
<dbReference type="PANTHER" id="PTHR46558">
    <property type="entry name" value="TRACRIPTIONAL REGULATORY PROTEIN-RELATED-RELATED"/>
    <property type="match status" value="1"/>
</dbReference>
<dbReference type="InterPro" id="IPR010982">
    <property type="entry name" value="Lambda_DNA-bd_dom_sf"/>
</dbReference>
<keyword evidence="1" id="KW-0238">DNA-binding</keyword>
<evidence type="ECO:0000313" key="4">
    <source>
        <dbReference type="Proteomes" id="UP000775686"/>
    </source>
</evidence>
<proteinExistence type="predicted"/>
<evidence type="ECO:0000313" key="3">
    <source>
        <dbReference type="EMBL" id="MBM6745327.1"/>
    </source>
</evidence>
<gene>
    <name evidence="3" type="ORF">H6A32_13630</name>
</gene>
<dbReference type="SUPFAM" id="SSF47413">
    <property type="entry name" value="lambda repressor-like DNA-binding domains"/>
    <property type="match status" value="1"/>
</dbReference>
<organism evidence="3 4">
    <name type="scientific">Drancourtella massiliensis</name>
    <dbReference type="NCBI Taxonomy" id="1632013"/>
    <lineage>
        <taxon>Bacteria</taxon>
        <taxon>Bacillati</taxon>
        <taxon>Bacillota</taxon>
        <taxon>Clostridia</taxon>
        <taxon>Eubacteriales</taxon>
        <taxon>Oscillospiraceae</taxon>
        <taxon>Drancourtella</taxon>
    </lineage>
</organism>
<evidence type="ECO:0000259" key="2">
    <source>
        <dbReference type="PROSITE" id="PS50943"/>
    </source>
</evidence>
<dbReference type="InterPro" id="IPR001387">
    <property type="entry name" value="Cro/C1-type_HTH"/>
</dbReference>
<dbReference type="EMBL" id="JACJKH010000030">
    <property type="protein sequence ID" value="MBM6745327.1"/>
    <property type="molecule type" value="Genomic_DNA"/>
</dbReference>
<dbReference type="RefSeq" id="WP_204864601.1">
    <property type="nucleotide sequence ID" value="NZ_JACJKH010000030.1"/>
</dbReference>